<keyword evidence="1" id="KW-0812">Transmembrane</keyword>
<keyword evidence="1" id="KW-1133">Transmembrane helix</keyword>
<gene>
    <name evidence="2" type="ORF">COLO4_05293</name>
</gene>
<dbReference type="Proteomes" id="UP000187203">
    <property type="component" value="Unassembled WGS sequence"/>
</dbReference>
<evidence type="ECO:0000256" key="1">
    <source>
        <dbReference type="SAM" id="Phobius"/>
    </source>
</evidence>
<comment type="caution">
    <text evidence="2">The sequence shown here is derived from an EMBL/GenBank/DDBJ whole genome shotgun (WGS) entry which is preliminary data.</text>
</comment>
<name>A0A1R3KRB2_9ROSI</name>
<evidence type="ECO:0000313" key="2">
    <source>
        <dbReference type="EMBL" id="OMP09625.1"/>
    </source>
</evidence>
<reference evidence="3" key="1">
    <citation type="submission" date="2013-09" db="EMBL/GenBank/DDBJ databases">
        <title>Corchorus olitorius genome sequencing.</title>
        <authorList>
            <person name="Alam M."/>
            <person name="Haque M.S."/>
            <person name="Islam M.S."/>
            <person name="Emdad E.M."/>
            <person name="Islam M.M."/>
            <person name="Ahmed B."/>
            <person name="Halim A."/>
            <person name="Hossen Q.M.M."/>
            <person name="Hossain M.Z."/>
            <person name="Ahmed R."/>
            <person name="Khan M.M."/>
            <person name="Islam R."/>
            <person name="Rashid M.M."/>
            <person name="Khan S.A."/>
            <person name="Rahman M.S."/>
            <person name="Alam M."/>
            <person name="Yahiya A.S."/>
            <person name="Khan M.S."/>
            <person name="Azam M.S."/>
            <person name="Haque T."/>
            <person name="Lashkar M.Z.H."/>
            <person name="Akhand A.I."/>
            <person name="Morshed G."/>
            <person name="Roy S."/>
            <person name="Uddin K.S."/>
            <person name="Rabeya T."/>
            <person name="Hossain A.S."/>
            <person name="Chowdhury A."/>
            <person name="Snigdha A.R."/>
            <person name="Mortoza M.S."/>
            <person name="Matin S.A."/>
            <person name="Hoque S.M.E."/>
            <person name="Islam M.K."/>
            <person name="Roy D.K."/>
            <person name="Haider R."/>
            <person name="Moosa M.M."/>
            <person name="Elias S.M."/>
            <person name="Hasan A.M."/>
            <person name="Jahan S."/>
            <person name="Shafiuddin M."/>
            <person name="Mahmood N."/>
            <person name="Shommy N.S."/>
        </authorList>
    </citation>
    <scope>NUCLEOTIDE SEQUENCE [LARGE SCALE GENOMIC DNA]</scope>
    <source>
        <strain evidence="3">cv. O-4</strain>
    </source>
</reference>
<sequence length="111" mass="12393">MTEASEKGTEKQGRLKVDLAIFQAIPDQLIFGGFGGLGLLVFWNKGRQRGRREEEAEQRGFRSPPSILEVVLPKKYLLKVGFAQSIEINPTVDIVLDIAFSKDLKKFLGVC</sequence>
<protein>
    <submittedName>
        <fullName evidence="2">Uncharacterized protein</fullName>
    </submittedName>
</protein>
<feature type="transmembrane region" description="Helical" evidence="1">
    <location>
        <begin position="20"/>
        <end position="43"/>
    </location>
</feature>
<keyword evidence="1" id="KW-0472">Membrane</keyword>
<proteinExistence type="predicted"/>
<evidence type="ECO:0000313" key="3">
    <source>
        <dbReference type="Proteomes" id="UP000187203"/>
    </source>
</evidence>
<keyword evidence="3" id="KW-1185">Reference proteome</keyword>
<organism evidence="2 3">
    <name type="scientific">Corchorus olitorius</name>
    <dbReference type="NCBI Taxonomy" id="93759"/>
    <lineage>
        <taxon>Eukaryota</taxon>
        <taxon>Viridiplantae</taxon>
        <taxon>Streptophyta</taxon>
        <taxon>Embryophyta</taxon>
        <taxon>Tracheophyta</taxon>
        <taxon>Spermatophyta</taxon>
        <taxon>Magnoliopsida</taxon>
        <taxon>eudicotyledons</taxon>
        <taxon>Gunneridae</taxon>
        <taxon>Pentapetalae</taxon>
        <taxon>rosids</taxon>
        <taxon>malvids</taxon>
        <taxon>Malvales</taxon>
        <taxon>Malvaceae</taxon>
        <taxon>Grewioideae</taxon>
        <taxon>Apeibeae</taxon>
        <taxon>Corchorus</taxon>
    </lineage>
</organism>
<accession>A0A1R3KRB2</accession>
<dbReference type="EMBL" id="AWUE01012289">
    <property type="protein sequence ID" value="OMP09625.1"/>
    <property type="molecule type" value="Genomic_DNA"/>
</dbReference>
<dbReference type="AlphaFoldDB" id="A0A1R3KRB2"/>